<sequence length="190" mass="21852">MLLTSKVLLRLRPSNHNGQLIRLISIDKLSNKKVTRLETELELEDDEFKGRLINRNPRNLEQMSFEKKPTGFWLDKSPLTDWNMIIFEQNEGHLHGYLRHWSGQTILQVSTSEPQLRKYFKSTSTVQAASTLGQILARRCLQSGYLCASVEEYDDDTKGIKRKAFFEAVKSNGVVLEESPEIQPRTATDL</sequence>
<dbReference type="GO" id="GO:1990904">
    <property type="term" value="C:ribonucleoprotein complex"/>
    <property type="evidence" value="ECO:0007669"/>
    <property type="project" value="UniProtKB-KW"/>
</dbReference>
<dbReference type="AlphaFoldDB" id="A0A6G1SDQ0"/>
<dbReference type="InterPro" id="IPR036967">
    <property type="entry name" value="Ribosomal_uS11_sf"/>
</dbReference>
<evidence type="ECO:0000256" key="2">
    <source>
        <dbReference type="ARBA" id="ARBA00023274"/>
    </source>
</evidence>
<dbReference type="GO" id="GO:0006412">
    <property type="term" value="P:translation"/>
    <property type="evidence" value="ECO:0007669"/>
    <property type="project" value="InterPro"/>
</dbReference>
<evidence type="ECO:0000313" key="3">
    <source>
        <dbReference type="EMBL" id="MDE48615.1"/>
    </source>
</evidence>
<dbReference type="Gene3D" id="3.30.420.80">
    <property type="entry name" value="Ribosomal protein S11"/>
    <property type="match status" value="1"/>
</dbReference>
<dbReference type="GO" id="GO:0003735">
    <property type="term" value="F:structural constituent of ribosome"/>
    <property type="evidence" value="ECO:0007669"/>
    <property type="project" value="InterPro"/>
</dbReference>
<name>A0A6G1SDQ0_9ACAR</name>
<keyword evidence="2" id="KW-0687">Ribonucleoprotein</keyword>
<dbReference type="EMBL" id="GGYP01003844">
    <property type="protein sequence ID" value="MDE48615.1"/>
    <property type="molecule type" value="Transcribed_RNA"/>
</dbReference>
<dbReference type="SUPFAM" id="SSF53137">
    <property type="entry name" value="Translational machinery components"/>
    <property type="match status" value="1"/>
</dbReference>
<keyword evidence="1 3" id="KW-0689">Ribosomal protein</keyword>
<dbReference type="GO" id="GO:0005840">
    <property type="term" value="C:ribosome"/>
    <property type="evidence" value="ECO:0007669"/>
    <property type="project" value="UniProtKB-KW"/>
</dbReference>
<proteinExistence type="predicted"/>
<evidence type="ECO:0000256" key="1">
    <source>
        <dbReference type="ARBA" id="ARBA00022980"/>
    </source>
</evidence>
<reference evidence="3" key="1">
    <citation type="submission" date="2018-10" db="EMBL/GenBank/DDBJ databases">
        <title>Transcriptome assembly of Aceria tosichella (Wheat curl mite) Type 2.</title>
        <authorList>
            <person name="Scully E.D."/>
            <person name="Geib S.M."/>
            <person name="Palmer N.A."/>
            <person name="Gupta A.K."/>
            <person name="Sarath G."/>
            <person name="Tatineni S."/>
        </authorList>
    </citation>
    <scope>NUCLEOTIDE SEQUENCE</scope>
    <source>
        <strain evidence="3">LincolnNE</strain>
    </source>
</reference>
<accession>A0A6G1SDQ0</accession>
<protein>
    <submittedName>
        <fullName evidence="3">39S ribosomal protein L18, mitochondrial</fullName>
    </submittedName>
</protein>
<gene>
    <name evidence="3" type="primary">Mrpl18</name>
    <name evidence="3" type="ORF">g.16269</name>
</gene>
<organism evidence="3">
    <name type="scientific">Aceria tosichella</name>
    <name type="common">wheat curl mite</name>
    <dbReference type="NCBI Taxonomy" id="561515"/>
    <lineage>
        <taxon>Eukaryota</taxon>
        <taxon>Metazoa</taxon>
        <taxon>Ecdysozoa</taxon>
        <taxon>Arthropoda</taxon>
        <taxon>Chelicerata</taxon>
        <taxon>Arachnida</taxon>
        <taxon>Acari</taxon>
        <taxon>Acariformes</taxon>
        <taxon>Trombidiformes</taxon>
        <taxon>Prostigmata</taxon>
        <taxon>Eupodina</taxon>
        <taxon>Eriophyoidea</taxon>
        <taxon>Eriophyidae</taxon>
        <taxon>Eriophyinae</taxon>
        <taxon>Aceriini</taxon>
        <taxon>Aceria</taxon>
    </lineage>
</organism>